<dbReference type="PANTHER" id="PTHR44154">
    <property type="entry name" value="QUINONE OXIDOREDUCTASE"/>
    <property type="match status" value="1"/>
</dbReference>
<dbReference type="SUPFAM" id="SSF51735">
    <property type="entry name" value="NAD(P)-binding Rossmann-fold domains"/>
    <property type="match status" value="1"/>
</dbReference>
<evidence type="ECO:0000313" key="5">
    <source>
        <dbReference type="Proteomes" id="UP000032552"/>
    </source>
</evidence>
<dbReference type="InterPro" id="IPR020843">
    <property type="entry name" value="ER"/>
</dbReference>
<dbReference type="GO" id="GO:0016491">
    <property type="term" value="F:oxidoreductase activity"/>
    <property type="evidence" value="ECO:0007669"/>
    <property type="project" value="UniProtKB-KW"/>
</dbReference>
<evidence type="ECO:0000256" key="2">
    <source>
        <dbReference type="RuleBase" id="RU364000"/>
    </source>
</evidence>
<dbReference type="NCBIfam" id="TIGR02817">
    <property type="entry name" value="adh_fam_1"/>
    <property type="match status" value="1"/>
</dbReference>
<comment type="caution">
    <text evidence="4">The sequence shown here is derived from an EMBL/GenBank/DDBJ whole genome shotgun (WGS) entry which is preliminary data.</text>
</comment>
<reference evidence="5" key="1">
    <citation type="submission" date="2014-05" db="EMBL/GenBank/DDBJ databases">
        <title>Whole genome sequencing of Lactobacillus casei NRIC0644.</title>
        <authorList>
            <person name="Atarashi H."/>
            <person name="Yoshida Y."/>
            <person name="Fujimura S."/>
            <person name="Tanaka N."/>
            <person name="Shiwa Y."/>
            <person name="Yoshikawa H."/>
            <person name="Okada S."/>
            <person name="Nakagawa J."/>
        </authorList>
    </citation>
    <scope>NUCLEOTIDE SEQUENCE [LARGE SCALE GENOMIC DNA]</scope>
    <source>
        <strain evidence="5">NRIC0644</strain>
    </source>
</reference>
<dbReference type="GO" id="GO:0008270">
    <property type="term" value="F:zinc ion binding"/>
    <property type="evidence" value="ECO:0007669"/>
    <property type="project" value="InterPro"/>
</dbReference>
<name>A0A0C9QE99_LACPA</name>
<dbReference type="InterPro" id="IPR014182">
    <property type="entry name" value="ADH_Zn_typ-1"/>
</dbReference>
<accession>A0A0C9QE99</accession>
<dbReference type="InterPro" id="IPR011032">
    <property type="entry name" value="GroES-like_sf"/>
</dbReference>
<comment type="similarity">
    <text evidence="2">Belongs to the zinc-containing alcohol dehydrogenase family. Quinone oxidoreductase subfamily.</text>
</comment>
<keyword evidence="2" id="KW-0479">Metal-binding</keyword>
<dbReference type="CDD" id="cd08252">
    <property type="entry name" value="AL_MDR"/>
    <property type="match status" value="1"/>
</dbReference>
<keyword evidence="1" id="KW-0521">NADP</keyword>
<keyword evidence="2" id="KW-0560">Oxidoreductase</keyword>
<evidence type="ECO:0000313" key="4">
    <source>
        <dbReference type="EMBL" id="GAN38102.1"/>
    </source>
</evidence>
<keyword evidence="2" id="KW-0862">Zinc</keyword>
<protein>
    <recommendedName>
        <fullName evidence="2">Zinc-type alcohol dehydrogenase-like protein</fullName>
    </recommendedName>
</protein>
<evidence type="ECO:0000256" key="1">
    <source>
        <dbReference type="ARBA" id="ARBA00022857"/>
    </source>
</evidence>
<feature type="domain" description="Enoyl reductase (ER)" evidence="3">
    <location>
        <begin position="16"/>
        <end position="335"/>
    </location>
</feature>
<dbReference type="AlphaFoldDB" id="A0A0C9QE99"/>
<sequence length="340" mass="37339">MKAIGFTQHLPITDEHSLENITLPTPTPEGHDLLINVHAVSINPVDTGTRGAGHGRLAHPKVIGWDAVGTVAGIGRDVTRFKIGDRVFYAGSYKRSGSDAEYQLVDERIVGHAPASLSDPQAAAMPLTSLTAWEALFEKLHIPLHDRATNAEHTILIINGSGGVGSVATQLAHWAGLQVLATASRPDSQKWIKDHGADFVLNHRQPLPPQLKAAGFKNVDYILNLSHLDDHWNEIAEMIRPDGWVAAITENRRGIDLQKLTKKRATFAWEWMFSKSWYGYDLDSQGHILDQMAKLLDDGTIQCTLTKTLQPLNAENLRQAHALVESGHMIGKVVVDGPWA</sequence>
<dbReference type="Gene3D" id="3.90.180.10">
    <property type="entry name" value="Medium-chain alcohol dehydrogenases, catalytic domain"/>
    <property type="match status" value="1"/>
</dbReference>
<dbReference type="Pfam" id="PF08240">
    <property type="entry name" value="ADH_N"/>
    <property type="match status" value="1"/>
</dbReference>
<dbReference type="InterPro" id="IPR036291">
    <property type="entry name" value="NAD(P)-bd_dom_sf"/>
</dbReference>
<dbReference type="SMART" id="SM00829">
    <property type="entry name" value="PKS_ER"/>
    <property type="match status" value="1"/>
</dbReference>
<evidence type="ECO:0000259" key="3">
    <source>
        <dbReference type="SMART" id="SM00829"/>
    </source>
</evidence>
<dbReference type="InterPro" id="IPR013154">
    <property type="entry name" value="ADH-like_N"/>
</dbReference>
<proteinExistence type="inferred from homology"/>
<dbReference type="InterPro" id="IPR051603">
    <property type="entry name" value="Zinc-ADH_QOR/CCCR"/>
</dbReference>
<dbReference type="Proteomes" id="UP000032552">
    <property type="component" value="Unassembled WGS sequence"/>
</dbReference>
<dbReference type="Gene3D" id="3.40.50.720">
    <property type="entry name" value="NAD(P)-binding Rossmann-like Domain"/>
    <property type="match status" value="1"/>
</dbReference>
<dbReference type="EMBL" id="BAYM01000391">
    <property type="protein sequence ID" value="GAN38102.1"/>
    <property type="molecule type" value="Genomic_DNA"/>
</dbReference>
<dbReference type="SUPFAM" id="SSF50129">
    <property type="entry name" value="GroES-like"/>
    <property type="match status" value="1"/>
</dbReference>
<organism evidence="4 5">
    <name type="scientific">Lacticaseibacillus paracasei NRIC 0644</name>
    <dbReference type="NCBI Taxonomy" id="1435038"/>
    <lineage>
        <taxon>Bacteria</taxon>
        <taxon>Bacillati</taxon>
        <taxon>Bacillota</taxon>
        <taxon>Bacilli</taxon>
        <taxon>Lactobacillales</taxon>
        <taxon>Lactobacillaceae</taxon>
        <taxon>Lacticaseibacillus</taxon>
    </lineage>
</organism>
<dbReference type="RefSeq" id="WP_016384842.1">
    <property type="nucleotide sequence ID" value="NZ_BAYM01000391.1"/>
</dbReference>
<gene>
    <name evidence="4" type="ORF">LC0644_2691</name>
</gene>
<dbReference type="Pfam" id="PF13602">
    <property type="entry name" value="ADH_zinc_N_2"/>
    <property type="match status" value="1"/>
</dbReference>
<dbReference type="PANTHER" id="PTHR44154:SF1">
    <property type="entry name" value="QUINONE OXIDOREDUCTASE"/>
    <property type="match status" value="1"/>
</dbReference>